<dbReference type="Proteomes" id="UP000694580">
    <property type="component" value="Chromosome 6"/>
</dbReference>
<dbReference type="Pfam" id="PF07714">
    <property type="entry name" value="PK_Tyr_Ser-Thr"/>
    <property type="match status" value="1"/>
</dbReference>
<evidence type="ECO:0000256" key="4">
    <source>
        <dbReference type="PIRSR" id="PIRSR000615-2"/>
    </source>
</evidence>
<protein>
    <recommendedName>
        <fullName evidence="7">Protein kinase domain-containing protein</fullName>
    </recommendedName>
</protein>
<gene>
    <name evidence="8" type="primary">LOC114792785</name>
</gene>
<accession>A0AAY4ARZ4</accession>
<dbReference type="GO" id="GO:0005021">
    <property type="term" value="F:vascular endothelial growth factor receptor activity"/>
    <property type="evidence" value="ECO:0007669"/>
    <property type="project" value="TreeGrafter"/>
</dbReference>
<dbReference type="InterPro" id="IPR050122">
    <property type="entry name" value="RTK"/>
</dbReference>
<dbReference type="GO" id="GO:0043235">
    <property type="term" value="C:receptor complex"/>
    <property type="evidence" value="ECO:0007669"/>
    <property type="project" value="TreeGrafter"/>
</dbReference>
<keyword evidence="2 4" id="KW-0067">ATP-binding</keyword>
<feature type="binding site" evidence="4">
    <location>
        <position position="300"/>
    </location>
    <ligand>
        <name>ATP</name>
        <dbReference type="ChEBI" id="CHEBI:30616"/>
    </ligand>
</feature>
<dbReference type="InterPro" id="IPR000719">
    <property type="entry name" value="Prot_kinase_dom"/>
</dbReference>
<keyword evidence="6" id="KW-1133">Transmembrane helix</keyword>
<evidence type="ECO:0000256" key="3">
    <source>
        <dbReference type="PIRSR" id="PIRSR000615-1"/>
    </source>
</evidence>
<keyword evidence="6" id="KW-0812">Transmembrane</keyword>
<dbReference type="GO" id="GO:0030335">
    <property type="term" value="P:positive regulation of cell migration"/>
    <property type="evidence" value="ECO:0007669"/>
    <property type="project" value="TreeGrafter"/>
</dbReference>
<keyword evidence="5" id="KW-0460">Magnesium</keyword>
<organism evidence="8 9">
    <name type="scientific">Denticeps clupeoides</name>
    <name type="common">denticle herring</name>
    <dbReference type="NCBI Taxonomy" id="299321"/>
    <lineage>
        <taxon>Eukaryota</taxon>
        <taxon>Metazoa</taxon>
        <taxon>Chordata</taxon>
        <taxon>Craniata</taxon>
        <taxon>Vertebrata</taxon>
        <taxon>Euteleostomi</taxon>
        <taxon>Actinopterygii</taxon>
        <taxon>Neopterygii</taxon>
        <taxon>Teleostei</taxon>
        <taxon>Clupei</taxon>
        <taxon>Clupeiformes</taxon>
        <taxon>Denticipitoidei</taxon>
        <taxon>Denticipitidae</taxon>
        <taxon>Denticeps</taxon>
    </lineage>
</organism>
<dbReference type="AlphaFoldDB" id="A0AAY4ARZ4"/>
<dbReference type="GO" id="GO:0045766">
    <property type="term" value="P:positive regulation of angiogenesis"/>
    <property type="evidence" value="ECO:0007669"/>
    <property type="project" value="TreeGrafter"/>
</dbReference>
<dbReference type="PANTHER" id="PTHR24416:SF552">
    <property type="entry name" value="RECEPTOR PROTEIN-TYROSINE KINASE"/>
    <property type="match status" value="1"/>
</dbReference>
<feature type="transmembrane region" description="Helical" evidence="6">
    <location>
        <begin position="65"/>
        <end position="87"/>
    </location>
</feature>
<dbReference type="InterPro" id="IPR001245">
    <property type="entry name" value="Ser-Thr/Tyr_kinase_cat_dom"/>
</dbReference>
<dbReference type="GeneID" id="114792785"/>
<dbReference type="RefSeq" id="XP_028840052.1">
    <property type="nucleotide sequence ID" value="XM_028984219.1"/>
</dbReference>
<keyword evidence="5" id="KW-0479">Metal-binding</keyword>
<dbReference type="GO" id="GO:0016477">
    <property type="term" value="P:cell migration"/>
    <property type="evidence" value="ECO:0007669"/>
    <property type="project" value="TreeGrafter"/>
</dbReference>
<name>A0AAY4ARZ4_9TELE</name>
<dbReference type="GO" id="GO:0005886">
    <property type="term" value="C:plasma membrane"/>
    <property type="evidence" value="ECO:0007669"/>
    <property type="project" value="TreeGrafter"/>
</dbReference>
<dbReference type="PROSITE" id="PS00109">
    <property type="entry name" value="PROTEIN_KINASE_TYR"/>
    <property type="match status" value="1"/>
</dbReference>
<reference evidence="8" key="2">
    <citation type="submission" date="2025-08" db="UniProtKB">
        <authorList>
            <consortium name="Ensembl"/>
        </authorList>
    </citation>
    <scope>IDENTIFICATION</scope>
</reference>
<dbReference type="SUPFAM" id="SSF56112">
    <property type="entry name" value="Protein kinase-like (PK-like)"/>
    <property type="match status" value="1"/>
</dbReference>
<dbReference type="PRINTS" id="PR00109">
    <property type="entry name" value="TYRKINASE"/>
</dbReference>
<feature type="binding site" evidence="5">
    <location>
        <position position="301"/>
    </location>
    <ligand>
        <name>Mg(2+)</name>
        <dbReference type="ChEBI" id="CHEBI:18420"/>
    </ligand>
</feature>
<dbReference type="InterPro" id="IPR011009">
    <property type="entry name" value="Kinase-like_dom_sf"/>
</dbReference>
<evidence type="ECO:0000256" key="5">
    <source>
        <dbReference type="PIRSR" id="PIRSR000615-3"/>
    </source>
</evidence>
<dbReference type="PROSITE" id="PS50011">
    <property type="entry name" value="PROTEIN_KINASE_DOM"/>
    <property type="match status" value="1"/>
</dbReference>
<dbReference type="GO" id="GO:0045446">
    <property type="term" value="P:endothelial cell differentiation"/>
    <property type="evidence" value="ECO:0007669"/>
    <property type="project" value="TreeGrafter"/>
</dbReference>
<dbReference type="GO" id="GO:0001525">
    <property type="term" value="P:angiogenesis"/>
    <property type="evidence" value="ECO:0007669"/>
    <property type="project" value="TreeGrafter"/>
</dbReference>
<reference evidence="8 9" key="1">
    <citation type="submission" date="2020-06" db="EMBL/GenBank/DDBJ databases">
        <authorList>
            <consortium name="Wellcome Sanger Institute Data Sharing"/>
        </authorList>
    </citation>
    <scope>NUCLEOTIDE SEQUENCE [LARGE SCALE GENOMIC DNA]</scope>
</reference>
<dbReference type="InterPro" id="IPR008266">
    <property type="entry name" value="Tyr_kinase_AS"/>
</dbReference>
<dbReference type="GO" id="GO:0019838">
    <property type="term" value="F:growth factor binding"/>
    <property type="evidence" value="ECO:0007669"/>
    <property type="project" value="TreeGrafter"/>
</dbReference>
<dbReference type="Gene3D" id="1.10.510.10">
    <property type="entry name" value="Transferase(Phosphotransferase) domain 1"/>
    <property type="match status" value="1"/>
</dbReference>
<feature type="domain" description="Protein kinase" evidence="7">
    <location>
        <begin position="167"/>
        <end position="437"/>
    </location>
</feature>
<evidence type="ECO:0000256" key="2">
    <source>
        <dbReference type="ARBA" id="ARBA00022840"/>
    </source>
</evidence>
<keyword evidence="6" id="KW-0472">Membrane</keyword>
<evidence type="ECO:0000256" key="1">
    <source>
        <dbReference type="ARBA" id="ARBA00022741"/>
    </source>
</evidence>
<dbReference type="GO" id="GO:0005524">
    <property type="term" value="F:ATP binding"/>
    <property type="evidence" value="ECO:0007669"/>
    <property type="project" value="UniProtKB-KW"/>
</dbReference>
<feature type="active site" description="Proton acceptor" evidence="3">
    <location>
        <position position="296"/>
    </location>
</feature>
<dbReference type="GO" id="GO:0043408">
    <property type="term" value="P:regulation of MAPK cascade"/>
    <property type="evidence" value="ECO:0007669"/>
    <property type="project" value="TreeGrafter"/>
</dbReference>
<evidence type="ECO:0000313" key="9">
    <source>
        <dbReference type="Proteomes" id="UP000694580"/>
    </source>
</evidence>
<evidence type="ECO:0000256" key="6">
    <source>
        <dbReference type="SAM" id="Phobius"/>
    </source>
</evidence>
<proteinExistence type="predicted"/>
<dbReference type="PANTHER" id="PTHR24416">
    <property type="entry name" value="TYROSINE-PROTEIN KINASE RECEPTOR"/>
    <property type="match status" value="1"/>
</dbReference>
<dbReference type="GeneTree" id="ENSGT00940000157554"/>
<evidence type="ECO:0000313" key="8">
    <source>
        <dbReference type="Ensembl" id="ENSDCDP00010010116.1"/>
    </source>
</evidence>
<reference evidence="8" key="3">
    <citation type="submission" date="2025-09" db="UniProtKB">
        <authorList>
            <consortium name="Ensembl"/>
        </authorList>
    </citation>
    <scope>IDENTIFICATION</scope>
</reference>
<sequence length="455" mass="52131">MKIGSDLGLATSSMMSTASNETFDQNPTKAGISTFSWSGGLHSSVTLRATPAEAQLSDPVTLNTLHFVLISISVFSIIMIIVLAFLWQKKYQQLVGTIQELQAVRTPAPMPLKPQPNTRLISVSEDNVNVLLGQDLVTPLERQATKSALPSLWRPEQGTALINRNDICLQQLIKAGREGVFYKAKLVRGTCKGHSMIICKISKEETSRKRLEREISIMRKLGNHNNLLQLLDWDITNTPYMLIMDFASLGTLRSYLQVNQEKLQMDSDLQHHFTIAAYHIAHAMDHLRSKMVIHCDLALRNIMVNRFPSEVKVTEFGLARDLTRMSSRRSSRKKSHRDRVPLRWYPPEYFKNNYYGFKGDVWSFGIILWEMQTFGSLPYPNLQMSEEVIRNICAGYRNTEPDGCRMEILQMMRDCWMEPYNLRPTFKDIVRVLENILETDCDYVDVNSCKEDLND</sequence>
<dbReference type="Ensembl" id="ENSDCDT00010010611.1">
    <property type="protein sequence ID" value="ENSDCDP00010010116.1"/>
    <property type="gene ID" value="ENSDCDG00010004501.1"/>
</dbReference>
<dbReference type="GO" id="GO:0046872">
    <property type="term" value="F:metal ion binding"/>
    <property type="evidence" value="ECO:0007669"/>
    <property type="project" value="UniProtKB-KW"/>
</dbReference>
<evidence type="ECO:0000259" key="7">
    <source>
        <dbReference type="PROSITE" id="PS50011"/>
    </source>
</evidence>
<keyword evidence="1 4" id="KW-0547">Nucleotide-binding</keyword>
<keyword evidence="9" id="KW-1185">Reference proteome</keyword>